<dbReference type="GO" id="GO:0005506">
    <property type="term" value="F:iron ion binding"/>
    <property type="evidence" value="ECO:0007669"/>
    <property type="project" value="InterPro"/>
</dbReference>
<feature type="domain" description="Aldehyde oxidase/xanthine dehydrogenase second molybdopterin binding" evidence="3">
    <location>
        <begin position="287"/>
        <end position="563"/>
    </location>
</feature>
<evidence type="ECO:0000259" key="2">
    <source>
        <dbReference type="Pfam" id="PF02738"/>
    </source>
</evidence>
<dbReference type="AlphaFoldDB" id="A0A6J6NG83"/>
<dbReference type="InterPro" id="IPR037165">
    <property type="entry name" value="AldOxase/xan_DH_Mopterin-bd_sf"/>
</dbReference>
<accession>A0A6J6NG83</accession>
<evidence type="ECO:0000259" key="3">
    <source>
        <dbReference type="Pfam" id="PF20256"/>
    </source>
</evidence>
<dbReference type="PANTHER" id="PTHR11908:SF132">
    <property type="entry name" value="ALDEHYDE OXIDASE 1-RELATED"/>
    <property type="match status" value="1"/>
</dbReference>
<reference evidence="4" key="1">
    <citation type="submission" date="2020-05" db="EMBL/GenBank/DDBJ databases">
        <authorList>
            <person name="Chiriac C."/>
            <person name="Salcher M."/>
            <person name="Ghai R."/>
            <person name="Kavagutti S V."/>
        </authorList>
    </citation>
    <scope>NUCLEOTIDE SEQUENCE</scope>
</reference>
<gene>
    <name evidence="4" type="ORF">UFOPK2366_00364</name>
</gene>
<dbReference type="EMBL" id="CAEZXM010000045">
    <property type="protein sequence ID" value="CAB4683625.1"/>
    <property type="molecule type" value="Genomic_DNA"/>
</dbReference>
<name>A0A6J6NG83_9ZZZZ</name>
<protein>
    <submittedName>
        <fullName evidence="4">Unannotated protein</fullName>
    </submittedName>
</protein>
<dbReference type="Pfam" id="PF20256">
    <property type="entry name" value="MoCoBD_2"/>
    <property type="match status" value="1"/>
</dbReference>
<sequence length="631" mass="66000">MLPGVITVAQALTDEVLLFPGHGSNVCMSIPAAAPVDFSECEVVVTANIVNQRVAPSPLEGRVSASRWEDDGRLTHWHSGQGAHPVQERLCEWYSLDPAMVRVITPDVGGGFGAKASVYPEETLVPWLARAVGRPVRYTETRSESMNGLGHGRAQTQKLTIGGSRDGRVTAYQLDVVQDAGAFPRIGAILPFMTRMMLTGVYDIAAAELSSTAVVTNTVPIVAYRGAGRPEAAAAIERAMDLFAAEIGMDPVEVRRRNLIAADRFPFTTVTGTTYDSGDYEGGLDKLLAAVDYAALRAEQQQRRDRGDVVQLGIGVSVYVEVTAMSGGGELGQVEVTPSLTGDGVSVRVVTGTTPYGQGHRTTWAMLVADTLGVPMDSIMVIHGDTDLVARGSVTGGSRSVQLGGTNVARAATLVADQARSVAARLLEADVADVVITDGVFHVAGAPAISRTWTEIVAAAHTSSLTLFGEGDFEQAGGSFPSGAHLAVVELDTETGRAVLRQLVAVDDAGKIINPLLAEGQIHGGLAQGVAQALFEEFVYDADGNPLTSNFADYGIVSAAELPSFQTVHAETPSPLNDLGAKGIGESGTIGATPAVQSAVVDAVAHLGVRHIDMPCTAQRVWTAMQAAAAN</sequence>
<dbReference type="InterPro" id="IPR046867">
    <property type="entry name" value="AldOxase/xan_DH_MoCoBD2"/>
</dbReference>
<proteinExistence type="predicted"/>
<evidence type="ECO:0000256" key="1">
    <source>
        <dbReference type="ARBA" id="ARBA00022505"/>
    </source>
</evidence>
<dbReference type="PANTHER" id="PTHR11908">
    <property type="entry name" value="XANTHINE DEHYDROGENASE"/>
    <property type="match status" value="1"/>
</dbReference>
<evidence type="ECO:0000313" key="4">
    <source>
        <dbReference type="EMBL" id="CAB4683625.1"/>
    </source>
</evidence>
<dbReference type="Pfam" id="PF02738">
    <property type="entry name" value="MoCoBD_1"/>
    <property type="match status" value="1"/>
</dbReference>
<dbReference type="GO" id="GO:0016491">
    <property type="term" value="F:oxidoreductase activity"/>
    <property type="evidence" value="ECO:0007669"/>
    <property type="project" value="InterPro"/>
</dbReference>
<keyword evidence="1" id="KW-0500">Molybdenum</keyword>
<dbReference type="Gene3D" id="3.30.365.10">
    <property type="entry name" value="Aldehyde oxidase/xanthine dehydrogenase, molybdopterin binding domain"/>
    <property type="match status" value="4"/>
</dbReference>
<organism evidence="4">
    <name type="scientific">freshwater metagenome</name>
    <dbReference type="NCBI Taxonomy" id="449393"/>
    <lineage>
        <taxon>unclassified sequences</taxon>
        <taxon>metagenomes</taxon>
        <taxon>ecological metagenomes</taxon>
    </lineage>
</organism>
<feature type="domain" description="Aldehyde oxidase/xanthine dehydrogenase first molybdopterin binding" evidence="2">
    <location>
        <begin position="37"/>
        <end position="259"/>
    </location>
</feature>
<dbReference type="SUPFAM" id="SSF56003">
    <property type="entry name" value="Molybdenum cofactor-binding domain"/>
    <property type="match status" value="1"/>
</dbReference>
<dbReference type="InterPro" id="IPR008274">
    <property type="entry name" value="AldOxase/xan_DH_MoCoBD1"/>
</dbReference>
<dbReference type="InterPro" id="IPR016208">
    <property type="entry name" value="Ald_Oxase/xanthine_DH-like"/>
</dbReference>